<dbReference type="AlphaFoldDB" id="A0A2R8B3U2"/>
<keyword evidence="2" id="KW-1185">Reference proteome</keyword>
<dbReference type="EMBL" id="OMOQ01000001">
    <property type="protein sequence ID" value="SPH17286.1"/>
    <property type="molecule type" value="Genomic_DNA"/>
</dbReference>
<sequence>MSLLKNLKLRPIRFAKDEAGNMPAEGVIASVFLVWWYVASFQFFDAYREKNINLKAAYTVADLISRQTNAIDANYVEGLNTLFDYLTHSNVPTWVRVTSVIWDEAEQRFEVQWSYATGEVERLNTASLQANANRIPQMPAGDFVTIVETNMAYEPIFNIGLNAQWYTTFITTRPRYNACVPWERSDGTTAGCNYDPNIDTGSNIHNDGEGFVDPEA</sequence>
<dbReference type="OrthoDB" id="7876207at2"/>
<protein>
    <submittedName>
        <fullName evidence="1">Uncharacterized protein</fullName>
    </submittedName>
</protein>
<dbReference type="RefSeq" id="WP_108851747.1">
    <property type="nucleotide sequence ID" value="NZ_OMOQ01000001.1"/>
</dbReference>
<proteinExistence type="predicted"/>
<accession>A0A2R8B3U2</accession>
<dbReference type="Proteomes" id="UP000244924">
    <property type="component" value="Unassembled WGS sequence"/>
</dbReference>
<evidence type="ECO:0000313" key="1">
    <source>
        <dbReference type="EMBL" id="SPH17286.1"/>
    </source>
</evidence>
<organism evidence="1 2">
    <name type="scientific">Albidovulum aquaemixtae</name>
    <dbReference type="NCBI Taxonomy" id="1542388"/>
    <lineage>
        <taxon>Bacteria</taxon>
        <taxon>Pseudomonadati</taxon>
        <taxon>Pseudomonadota</taxon>
        <taxon>Alphaproteobacteria</taxon>
        <taxon>Rhodobacterales</taxon>
        <taxon>Paracoccaceae</taxon>
        <taxon>Albidovulum</taxon>
    </lineage>
</organism>
<evidence type="ECO:0000313" key="2">
    <source>
        <dbReference type="Proteomes" id="UP000244924"/>
    </source>
</evidence>
<gene>
    <name evidence="1" type="ORF">DEA8626_00803</name>
</gene>
<name>A0A2R8B3U2_9RHOB</name>
<reference evidence="1 2" key="1">
    <citation type="submission" date="2018-03" db="EMBL/GenBank/DDBJ databases">
        <authorList>
            <person name="Keele B.F."/>
        </authorList>
    </citation>
    <scope>NUCLEOTIDE SEQUENCE [LARGE SCALE GENOMIC DNA]</scope>
    <source>
        <strain evidence="1 2">CECT 8626</strain>
    </source>
</reference>